<proteinExistence type="predicted"/>
<dbReference type="SUPFAM" id="SSF48452">
    <property type="entry name" value="TPR-like"/>
    <property type="match status" value="1"/>
</dbReference>
<dbReference type="InterPro" id="IPR011990">
    <property type="entry name" value="TPR-like_helical_dom_sf"/>
</dbReference>
<dbReference type="AlphaFoldDB" id="A0A1J9SC97"/>
<dbReference type="RefSeq" id="XP_020133446.1">
    <property type="nucleotide sequence ID" value="XM_020279358.1"/>
</dbReference>
<dbReference type="Proteomes" id="UP000183809">
    <property type="component" value="Unassembled WGS sequence"/>
</dbReference>
<accession>A0A1J9SC97</accession>
<dbReference type="Pfam" id="PF13424">
    <property type="entry name" value="TPR_12"/>
    <property type="match status" value="2"/>
</dbReference>
<dbReference type="SUPFAM" id="SSF52540">
    <property type="entry name" value="P-loop containing nucleoside triphosphate hydrolases"/>
    <property type="match status" value="1"/>
</dbReference>
<dbReference type="PANTHER" id="PTHR35205:SF1">
    <property type="entry name" value="ZU5 DOMAIN-CONTAINING PROTEIN"/>
    <property type="match status" value="1"/>
</dbReference>
<dbReference type="PRINTS" id="PR00364">
    <property type="entry name" value="DISEASERSIST"/>
</dbReference>
<evidence type="ECO:0000259" key="1">
    <source>
        <dbReference type="Pfam" id="PF00931"/>
    </source>
</evidence>
<evidence type="ECO:0000313" key="5">
    <source>
        <dbReference type="Proteomes" id="UP000183809"/>
    </source>
</evidence>
<dbReference type="STRING" id="236234.A0A1J9SC97"/>
<feature type="domain" description="NB-ARC" evidence="1">
    <location>
        <begin position="257"/>
        <end position="424"/>
    </location>
</feature>
<dbReference type="Pfam" id="PF00931">
    <property type="entry name" value="NB-ARC"/>
    <property type="match status" value="1"/>
</dbReference>
<dbReference type="EMBL" id="MNUE01000008">
    <property type="protein sequence ID" value="OJD37205.1"/>
    <property type="molecule type" value="Genomic_DNA"/>
</dbReference>
<name>A0A1J9SC97_9PEZI</name>
<gene>
    <name evidence="4" type="ORF">BKCO1_800025</name>
</gene>
<dbReference type="InterPro" id="IPR027417">
    <property type="entry name" value="P-loop_NTPase"/>
</dbReference>
<reference evidence="4 5" key="1">
    <citation type="submission" date="2016-10" db="EMBL/GenBank/DDBJ databases">
        <title>Proteomics and genomics reveal pathogen-plant mechanisms compatible with a hemibiotrophic lifestyle of Diplodia corticola.</title>
        <authorList>
            <person name="Fernandes I."/>
            <person name="De Jonge R."/>
            <person name="Van De Peer Y."/>
            <person name="Devreese B."/>
            <person name="Alves A."/>
            <person name="Esteves A.C."/>
        </authorList>
    </citation>
    <scope>NUCLEOTIDE SEQUENCE [LARGE SCALE GENOMIC DNA]</scope>
    <source>
        <strain evidence="4 5">CBS 112549</strain>
    </source>
</reference>
<feature type="domain" description="DUF7779" evidence="3">
    <location>
        <begin position="510"/>
        <end position="601"/>
    </location>
</feature>
<dbReference type="GeneID" id="31019620"/>
<protein>
    <submittedName>
        <fullName evidence="4">Nb-arc and tpr domain protein</fullName>
    </submittedName>
</protein>
<keyword evidence="5" id="KW-1185">Reference proteome</keyword>
<dbReference type="SMART" id="SM00028">
    <property type="entry name" value="TPR"/>
    <property type="match status" value="3"/>
</dbReference>
<dbReference type="InterPro" id="IPR056125">
    <property type="entry name" value="DUF7708"/>
</dbReference>
<comment type="caution">
    <text evidence="4">The sequence shown here is derived from an EMBL/GenBank/DDBJ whole genome shotgun (WGS) entry which is preliminary data.</text>
</comment>
<sequence length="967" mass="109435">MAPDTPKRVDGLLVTSPVITDRWDAVLDLCRTKLDPKDFDIVSRFGSIEELIQFGSALHSRYSGRAKAFELARLIAFFERLRTFHGSFDVLVHVQPTVAAPIWGSIKLCVELVHETNEVFELIVEMFDEIKHTLPRIETYIEVLGPCPSLTEPCQELYWLIAEFSCQVISYFRKNPLKNILFATWKPFRPSLEKTIARIRKKSRQIELEVQTLSLQKNAMHHEEIKDMLSRLEIRTRARLPCHRVPYSKNPAFVGRDEELEEMHNHLSAPSVNQRVVSLYGLGGVGKTQLCLEYLSKHVASYEAAFWISADSLVKLAQDVRVAVTKLGLVPDEAEASDQQCKTVFWNWLQETDASWLLVFDNADDLKVLQGYWPKSKHGHILLNSRDPASARFPVNSKDMKGIHVPPLSESKAAELLLDLVRQSDHCGVDEDVEETELARQLTKSLGGLPLAINQIANYMLESQCDLEEIWDIYSDFRNRASLLDQDAGNLHMDYPHSLNTVWDISMSRVESANKDSRHLLQLLALLDPDGIPESLLTGSDRQRVGSSFARLQYLENKMVYLDTTRPLLQQSLISKDKSRRVVSMHRLVGAITLNKMTQEDRQARFDEAVELLYRVYPQLTPDKASLDSQWPRCRLYLPQVMSLEQFYRESDPPLLPRAEFAVILANASWYLFEQGLPAQAMQILPNAREVGEKTLPKQYPLATIYRTFGGIYLDVNRAGDALVNFSNQLKVLQEMGSPNDLVQAHGYTNVALAELGTGDYRQARKDLDRAQEIRSKYPGQAEGYKGMTLDVIGLLEGLGGDYESSIQHLKAAIELYDADLGAGNYLTAFSNFSLGNIYIRKGDLVEAFKLHTSSLSVRRDILGETYRTAASLHKVAWFLHGRDEQAASEEMLLKALTIYQRSYGGKGGTGRSTYLMSMVLESLGREEDAKNSKKLAADIRQELLGIPPDEQDNMESYDKLVGTLDR</sequence>
<organism evidence="4 5">
    <name type="scientific">Diplodia corticola</name>
    <dbReference type="NCBI Taxonomy" id="236234"/>
    <lineage>
        <taxon>Eukaryota</taxon>
        <taxon>Fungi</taxon>
        <taxon>Dikarya</taxon>
        <taxon>Ascomycota</taxon>
        <taxon>Pezizomycotina</taxon>
        <taxon>Dothideomycetes</taxon>
        <taxon>Dothideomycetes incertae sedis</taxon>
        <taxon>Botryosphaeriales</taxon>
        <taxon>Botryosphaeriaceae</taxon>
        <taxon>Diplodia</taxon>
    </lineage>
</organism>
<dbReference type="Gene3D" id="3.40.50.300">
    <property type="entry name" value="P-loop containing nucleotide triphosphate hydrolases"/>
    <property type="match status" value="1"/>
</dbReference>
<dbReference type="InterPro" id="IPR019734">
    <property type="entry name" value="TPR_rpt"/>
</dbReference>
<dbReference type="Gene3D" id="1.25.40.10">
    <property type="entry name" value="Tetratricopeptide repeat domain"/>
    <property type="match status" value="2"/>
</dbReference>
<dbReference type="OrthoDB" id="5394701at2759"/>
<dbReference type="Pfam" id="PF25000">
    <property type="entry name" value="DUF7779"/>
    <property type="match status" value="1"/>
</dbReference>
<evidence type="ECO:0000259" key="3">
    <source>
        <dbReference type="Pfam" id="PF25000"/>
    </source>
</evidence>
<dbReference type="GO" id="GO:0043531">
    <property type="term" value="F:ADP binding"/>
    <property type="evidence" value="ECO:0007669"/>
    <property type="project" value="InterPro"/>
</dbReference>
<dbReference type="Pfam" id="PF24809">
    <property type="entry name" value="DUF7708"/>
    <property type="match status" value="1"/>
</dbReference>
<dbReference type="PANTHER" id="PTHR35205">
    <property type="entry name" value="NB-ARC AND TPR DOMAIN PROTEIN"/>
    <property type="match status" value="1"/>
</dbReference>
<dbReference type="InterPro" id="IPR056681">
    <property type="entry name" value="DUF7779"/>
</dbReference>
<evidence type="ECO:0000259" key="2">
    <source>
        <dbReference type="Pfam" id="PF24809"/>
    </source>
</evidence>
<feature type="domain" description="DUF7708" evidence="2">
    <location>
        <begin position="75"/>
        <end position="214"/>
    </location>
</feature>
<dbReference type="InterPro" id="IPR002182">
    <property type="entry name" value="NB-ARC"/>
</dbReference>
<evidence type="ECO:0000313" key="4">
    <source>
        <dbReference type="EMBL" id="OJD37205.1"/>
    </source>
</evidence>